<comment type="subcellular location">
    <subcellularLocation>
        <location evidence="1">Cytoplasm</location>
        <location evidence="1">Cytoskeleton</location>
    </subcellularLocation>
</comment>
<keyword evidence="4" id="KW-0963">Cytoplasm</keyword>
<dbReference type="SUPFAM" id="SSF52540">
    <property type="entry name" value="P-loop containing nucleoside triphosphate hydrolases"/>
    <property type="match status" value="1"/>
</dbReference>
<evidence type="ECO:0000313" key="9">
    <source>
        <dbReference type="Proteomes" id="UP000037510"/>
    </source>
</evidence>
<dbReference type="GO" id="GO:0008017">
    <property type="term" value="F:microtubule binding"/>
    <property type="evidence" value="ECO:0007669"/>
    <property type="project" value="InterPro"/>
</dbReference>
<keyword evidence="6" id="KW-0175">Coiled coil</keyword>
<dbReference type="GO" id="GO:0005524">
    <property type="term" value="F:ATP binding"/>
    <property type="evidence" value="ECO:0007669"/>
    <property type="project" value="UniProtKB-UniRule"/>
</dbReference>
<feature type="binding site" evidence="5">
    <location>
        <begin position="17"/>
        <end position="24"/>
    </location>
    <ligand>
        <name>ATP</name>
        <dbReference type="ChEBI" id="CHEBI:30616"/>
    </ligand>
</feature>
<name>A0A0L7K2S9_OPEBR</name>
<feature type="domain" description="Kinesin motor" evidence="7">
    <location>
        <begin position="1"/>
        <end position="254"/>
    </location>
</feature>
<keyword evidence="5" id="KW-0505">Motor protein</keyword>
<organism evidence="8 9">
    <name type="scientific">Operophtera brumata</name>
    <name type="common">Winter moth</name>
    <name type="synonym">Phalaena brumata</name>
    <dbReference type="NCBI Taxonomy" id="104452"/>
    <lineage>
        <taxon>Eukaryota</taxon>
        <taxon>Metazoa</taxon>
        <taxon>Ecdysozoa</taxon>
        <taxon>Arthropoda</taxon>
        <taxon>Hexapoda</taxon>
        <taxon>Insecta</taxon>
        <taxon>Pterygota</taxon>
        <taxon>Neoptera</taxon>
        <taxon>Endopterygota</taxon>
        <taxon>Lepidoptera</taxon>
        <taxon>Glossata</taxon>
        <taxon>Ditrysia</taxon>
        <taxon>Geometroidea</taxon>
        <taxon>Geometridae</taxon>
        <taxon>Larentiinae</taxon>
        <taxon>Operophtera</taxon>
    </lineage>
</organism>
<dbReference type="PANTHER" id="PTHR47968:SF65">
    <property type="entry name" value="KINESIN MOTOR DOMAIN-CONTAINING PROTEIN"/>
    <property type="match status" value="1"/>
</dbReference>
<dbReference type="InterPro" id="IPR001752">
    <property type="entry name" value="Kinesin_motor_dom"/>
</dbReference>
<comment type="similarity">
    <text evidence="5">Belongs to the TRAFAC class myosin-kinesin ATPase superfamily. Kinesin family.</text>
</comment>
<dbReference type="InterPro" id="IPR027417">
    <property type="entry name" value="P-loop_NTPase"/>
</dbReference>
<evidence type="ECO:0000259" key="7">
    <source>
        <dbReference type="PROSITE" id="PS50067"/>
    </source>
</evidence>
<proteinExistence type="inferred from homology"/>
<dbReference type="GO" id="GO:0003777">
    <property type="term" value="F:microtubule motor activity"/>
    <property type="evidence" value="ECO:0007669"/>
    <property type="project" value="InterPro"/>
</dbReference>
<dbReference type="GO" id="GO:0007018">
    <property type="term" value="P:microtubule-based movement"/>
    <property type="evidence" value="ECO:0007669"/>
    <property type="project" value="InterPro"/>
</dbReference>
<sequence length="462" mass="52568">MLGSLMEGYNCSVFVYGATGAGKTFTMIGNIENPGITYLTMEHLFYIMNSFEKEREFDIGVSYIEVYNENVYDLLNPSTKPLQLREDNKYGVMVAGLKLFNIKTARELLQMLEDGNKNRTQHPTDANAESSRSHAVFQVYVKMRYKTSSQLRIVKLSMIDLAGSERASATGCVGDRFKEGANINKSLLSLGNCINRLADGGKYIPYRDSKLTRLLKDSLGGNCKTVMIANVSPSSFSYEDTYNTLKYAARANKIQLDIKKNIVDGDMRLSQYVTINEELKKKVKELEKTVKELEAKLTLSSLKVVREPDLAKEKAKQEWCRRLLLANEVHSTLQKQLLSLMSRQRVLELRHRLRTRAFSHVADLAHCSSTHAMEQMCTEEIPRQERAAEKYMKQSANLDSKVMAAWTKWDESRNKLNAICEQALSECPEISETVEIMQLQNELRHSNASDELKHKLLSIQND</sequence>
<dbReference type="PROSITE" id="PS50067">
    <property type="entry name" value="KINESIN_MOTOR_2"/>
    <property type="match status" value="1"/>
</dbReference>
<dbReference type="EMBL" id="JTDY01022078">
    <property type="protein sequence ID" value="KOB51757.1"/>
    <property type="molecule type" value="Genomic_DNA"/>
</dbReference>
<feature type="coiled-coil region" evidence="6">
    <location>
        <begin position="269"/>
        <end position="303"/>
    </location>
</feature>
<accession>A0A0L7K2S9</accession>
<dbReference type="AlphaFoldDB" id="A0A0L7K2S9"/>
<evidence type="ECO:0000256" key="3">
    <source>
        <dbReference type="ARBA" id="ARBA00022840"/>
    </source>
</evidence>
<evidence type="ECO:0000256" key="1">
    <source>
        <dbReference type="ARBA" id="ARBA00004245"/>
    </source>
</evidence>
<dbReference type="PRINTS" id="PR00380">
    <property type="entry name" value="KINESINHEAVY"/>
</dbReference>
<keyword evidence="3 5" id="KW-0067">ATP-binding</keyword>
<gene>
    <name evidence="8" type="ORF">OBRU01_27303</name>
</gene>
<dbReference type="PANTHER" id="PTHR47968">
    <property type="entry name" value="CENTROMERE PROTEIN E"/>
    <property type="match status" value="1"/>
</dbReference>
<dbReference type="STRING" id="104452.A0A0L7K2S9"/>
<keyword evidence="4" id="KW-0206">Cytoskeleton</keyword>
<evidence type="ECO:0000256" key="2">
    <source>
        <dbReference type="ARBA" id="ARBA00022741"/>
    </source>
</evidence>
<evidence type="ECO:0000256" key="5">
    <source>
        <dbReference type="PROSITE-ProRule" id="PRU00283"/>
    </source>
</evidence>
<feature type="non-terminal residue" evidence="8">
    <location>
        <position position="462"/>
    </location>
</feature>
<keyword evidence="9" id="KW-1185">Reference proteome</keyword>
<comment type="caution">
    <text evidence="8">The sequence shown here is derived from an EMBL/GenBank/DDBJ whole genome shotgun (WGS) entry which is preliminary data.</text>
</comment>
<dbReference type="InterPro" id="IPR036961">
    <property type="entry name" value="Kinesin_motor_dom_sf"/>
</dbReference>
<reference evidence="8 9" key="1">
    <citation type="journal article" date="2015" name="Genome Biol. Evol.">
        <title>The genome of winter moth (Operophtera brumata) provides a genomic perspective on sexual dimorphism and phenology.</title>
        <authorList>
            <person name="Derks M.F."/>
            <person name="Smit S."/>
            <person name="Salis L."/>
            <person name="Schijlen E."/>
            <person name="Bossers A."/>
            <person name="Mateman C."/>
            <person name="Pijl A.S."/>
            <person name="de Ridder D."/>
            <person name="Groenen M.A."/>
            <person name="Visser M.E."/>
            <person name="Megens H.J."/>
        </authorList>
    </citation>
    <scope>NUCLEOTIDE SEQUENCE [LARGE SCALE GENOMIC DNA]</scope>
    <source>
        <strain evidence="8">WM2013NL</strain>
        <tissue evidence="8">Head and thorax</tissue>
    </source>
</reference>
<keyword evidence="2 5" id="KW-0547">Nucleotide-binding</keyword>
<dbReference type="Proteomes" id="UP000037510">
    <property type="component" value="Unassembled WGS sequence"/>
</dbReference>
<dbReference type="GO" id="GO:0015630">
    <property type="term" value="C:microtubule cytoskeleton"/>
    <property type="evidence" value="ECO:0007669"/>
    <property type="project" value="UniProtKB-ARBA"/>
</dbReference>
<evidence type="ECO:0000256" key="6">
    <source>
        <dbReference type="SAM" id="Coils"/>
    </source>
</evidence>
<dbReference type="Pfam" id="PF00225">
    <property type="entry name" value="Kinesin"/>
    <property type="match status" value="1"/>
</dbReference>
<dbReference type="InterPro" id="IPR027640">
    <property type="entry name" value="Kinesin-like_fam"/>
</dbReference>
<protein>
    <submittedName>
        <fullName evidence="8">Putative kinesin heavy chain</fullName>
    </submittedName>
</protein>
<evidence type="ECO:0000313" key="8">
    <source>
        <dbReference type="EMBL" id="KOB51757.1"/>
    </source>
</evidence>
<dbReference type="Gene3D" id="3.40.850.10">
    <property type="entry name" value="Kinesin motor domain"/>
    <property type="match status" value="1"/>
</dbReference>
<dbReference type="SMART" id="SM00129">
    <property type="entry name" value="KISc"/>
    <property type="match status" value="1"/>
</dbReference>
<evidence type="ECO:0000256" key="4">
    <source>
        <dbReference type="ARBA" id="ARBA00023212"/>
    </source>
</evidence>